<proteinExistence type="predicted"/>
<evidence type="ECO:0000313" key="1">
    <source>
        <dbReference type="EMBL" id="JAH19167.1"/>
    </source>
</evidence>
<protein>
    <submittedName>
        <fullName evidence="1">Uncharacterized protein</fullName>
    </submittedName>
</protein>
<name>A0A0E9QRV3_ANGAN</name>
<sequence length="34" mass="4193">MYTYNTESSVNKLKYISIYRELLVFQQLTYSWPI</sequence>
<reference evidence="1" key="2">
    <citation type="journal article" date="2015" name="Fish Shellfish Immunol.">
        <title>Early steps in the European eel (Anguilla anguilla)-Vibrio vulnificus interaction in the gills: Role of the RtxA13 toxin.</title>
        <authorList>
            <person name="Callol A."/>
            <person name="Pajuelo D."/>
            <person name="Ebbesson L."/>
            <person name="Teles M."/>
            <person name="MacKenzie S."/>
            <person name="Amaro C."/>
        </authorList>
    </citation>
    <scope>NUCLEOTIDE SEQUENCE</scope>
</reference>
<dbReference type="EMBL" id="GBXM01089410">
    <property type="protein sequence ID" value="JAH19167.1"/>
    <property type="molecule type" value="Transcribed_RNA"/>
</dbReference>
<accession>A0A0E9QRV3</accession>
<organism evidence="1">
    <name type="scientific">Anguilla anguilla</name>
    <name type="common">European freshwater eel</name>
    <name type="synonym">Muraena anguilla</name>
    <dbReference type="NCBI Taxonomy" id="7936"/>
    <lineage>
        <taxon>Eukaryota</taxon>
        <taxon>Metazoa</taxon>
        <taxon>Chordata</taxon>
        <taxon>Craniata</taxon>
        <taxon>Vertebrata</taxon>
        <taxon>Euteleostomi</taxon>
        <taxon>Actinopterygii</taxon>
        <taxon>Neopterygii</taxon>
        <taxon>Teleostei</taxon>
        <taxon>Anguilliformes</taxon>
        <taxon>Anguillidae</taxon>
        <taxon>Anguilla</taxon>
    </lineage>
</organism>
<reference evidence="1" key="1">
    <citation type="submission" date="2014-11" db="EMBL/GenBank/DDBJ databases">
        <authorList>
            <person name="Amaro Gonzalez C."/>
        </authorList>
    </citation>
    <scope>NUCLEOTIDE SEQUENCE</scope>
</reference>
<dbReference type="AlphaFoldDB" id="A0A0E9QRV3"/>